<reference evidence="2" key="2">
    <citation type="submission" date="2014-07" db="EMBL/GenBank/DDBJ databases">
        <authorList>
            <person name="Hull J."/>
        </authorList>
    </citation>
    <scope>NUCLEOTIDE SEQUENCE</scope>
</reference>
<name>A0A0A9Z9H9_LYGHE</name>
<evidence type="ECO:0000313" key="2">
    <source>
        <dbReference type="EMBL" id="JAG41069.1"/>
    </source>
</evidence>
<proteinExistence type="predicted"/>
<feature type="compositionally biased region" description="Gly residues" evidence="1">
    <location>
        <begin position="88"/>
        <end position="97"/>
    </location>
</feature>
<evidence type="ECO:0000256" key="1">
    <source>
        <dbReference type="SAM" id="MobiDB-lite"/>
    </source>
</evidence>
<reference evidence="2" key="1">
    <citation type="journal article" date="2014" name="PLoS ONE">
        <title>Transcriptome-Based Identification of ABC Transporters in the Western Tarnished Plant Bug Lygus hesperus.</title>
        <authorList>
            <person name="Hull J.J."/>
            <person name="Chaney K."/>
            <person name="Geib S.M."/>
            <person name="Fabrick J.A."/>
            <person name="Brent C.S."/>
            <person name="Walsh D."/>
            <person name="Lavine L.C."/>
        </authorList>
    </citation>
    <scope>NUCLEOTIDE SEQUENCE</scope>
</reference>
<dbReference type="EMBL" id="GBHO01002535">
    <property type="protein sequence ID" value="JAG41069.1"/>
    <property type="molecule type" value="Transcribed_RNA"/>
</dbReference>
<feature type="non-terminal residue" evidence="2">
    <location>
        <position position="1"/>
    </location>
</feature>
<dbReference type="AlphaFoldDB" id="A0A0A9Z9H9"/>
<feature type="non-terminal residue" evidence="2">
    <location>
        <position position="155"/>
    </location>
</feature>
<feature type="compositionally biased region" description="Basic and acidic residues" evidence="1">
    <location>
        <begin position="68"/>
        <end position="87"/>
    </location>
</feature>
<feature type="compositionally biased region" description="Basic and acidic residues" evidence="1">
    <location>
        <begin position="125"/>
        <end position="134"/>
    </location>
</feature>
<organism evidence="2">
    <name type="scientific">Lygus hesperus</name>
    <name type="common">Western plant bug</name>
    <dbReference type="NCBI Taxonomy" id="30085"/>
    <lineage>
        <taxon>Eukaryota</taxon>
        <taxon>Metazoa</taxon>
        <taxon>Ecdysozoa</taxon>
        <taxon>Arthropoda</taxon>
        <taxon>Hexapoda</taxon>
        <taxon>Insecta</taxon>
        <taxon>Pterygota</taxon>
        <taxon>Neoptera</taxon>
        <taxon>Paraneoptera</taxon>
        <taxon>Hemiptera</taxon>
        <taxon>Heteroptera</taxon>
        <taxon>Panheteroptera</taxon>
        <taxon>Cimicomorpha</taxon>
        <taxon>Miridae</taxon>
        <taxon>Mirini</taxon>
        <taxon>Lygus</taxon>
    </lineage>
</organism>
<protein>
    <submittedName>
        <fullName evidence="2">Uncharacterized protein</fullName>
    </submittedName>
</protein>
<feature type="region of interest" description="Disordered" evidence="1">
    <location>
        <begin position="66"/>
        <end position="155"/>
    </location>
</feature>
<gene>
    <name evidence="2" type="ORF">CM83_103137</name>
</gene>
<feature type="compositionally biased region" description="Gly residues" evidence="1">
    <location>
        <begin position="146"/>
        <end position="155"/>
    </location>
</feature>
<sequence length="155" mass="17266">FKLLTESGEHTQILRSGAFMRDYANSGFLEQRITAYIAAKNYRGEITEDPELVGVLSRYARTALNLKEGARDAQIRQDDSQRRDHGSRGGGGYGNGGPPRPPPGGGNDPPSRGENHWRHWYQQPPRDDQRHMDDSSDDSDDSDQSRGGGRVFHSV</sequence>
<accession>A0A0A9Z9H9</accession>